<proteinExistence type="predicted"/>
<accession>A0ABR6NBD1</accession>
<dbReference type="EMBL" id="JACHKA010000001">
    <property type="protein sequence ID" value="MBB5984366.1"/>
    <property type="molecule type" value="Genomic_DNA"/>
</dbReference>
<dbReference type="Proteomes" id="UP001138540">
    <property type="component" value="Unassembled WGS sequence"/>
</dbReference>
<reference evidence="1 2" key="1">
    <citation type="submission" date="2020-08" db="EMBL/GenBank/DDBJ databases">
        <title>Exploring microbial biodiversity for novel pathways involved in the catabolism of aromatic compounds derived from lignin.</title>
        <authorList>
            <person name="Elkins J."/>
        </authorList>
    </citation>
    <scope>NUCLEOTIDE SEQUENCE [LARGE SCALE GENOMIC DNA]</scope>
    <source>
        <strain evidence="1 2">B1D3A</strain>
    </source>
</reference>
<name>A0ABR6NBD1_9SPHN</name>
<comment type="caution">
    <text evidence="1">The sequence shown here is derived from an EMBL/GenBank/DDBJ whole genome shotgun (WGS) entry which is preliminary data.</text>
</comment>
<protein>
    <submittedName>
        <fullName evidence="1">Uncharacterized protein</fullName>
    </submittedName>
</protein>
<evidence type="ECO:0000313" key="1">
    <source>
        <dbReference type="EMBL" id="MBB5984366.1"/>
    </source>
</evidence>
<dbReference type="RefSeq" id="WP_184149392.1">
    <property type="nucleotide sequence ID" value="NZ_JACHKA010000001.1"/>
</dbReference>
<gene>
    <name evidence="1" type="ORF">HNP60_000340</name>
</gene>
<sequence>MMLAIFLAAQAVATEHCEKRPLGWGCQSQWVAELPHDEQRVVLQLLHGGLKIEFRTVAENAKSKADFCWATAIAGYGEAMLMMGATKNPDVRRYLSYNSEVFRRAANRSISLSEANTLIAAQPNPFEMSPVTPSIAEEIGNKYKHQYKAAEDALIAFSKVAASRTPECQSIIE</sequence>
<organism evidence="1 2">
    <name type="scientific">Sphingobium lignivorans</name>
    <dbReference type="NCBI Taxonomy" id="2735886"/>
    <lineage>
        <taxon>Bacteria</taxon>
        <taxon>Pseudomonadati</taxon>
        <taxon>Pseudomonadota</taxon>
        <taxon>Alphaproteobacteria</taxon>
        <taxon>Sphingomonadales</taxon>
        <taxon>Sphingomonadaceae</taxon>
        <taxon>Sphingobium</taxon>
    </lineage>
</organism>
<evidence type="ECO:0000313" key="2">
    <source>
        <dbReference type="Proteomes" id="UP001138540"/>
    </source>
</evidence>
<keyword evidence="2" id="KW-1185">Reference proteome</keyword>